<dbReference type="EMBL" id="JBIRYI010000023">
    <property type="protein sequence ID" value="MFI2490278.1"/>
    <property type="molecule type" value="Genomic_DNA"/>
</dbReference>
<name>A0ABW7XSF3_9MICO</name>
<dbReference type="Proteomes" id="UP001611580">
    <property type="component" value="Unassembled WGS sequence"/>
</dbReference>
<dbReference type="CDD" id="cd00093">
    <property type="entry name" value="HTH_XRE"/>
    <property type="match status" value="1"/>
</dbReference>
<dbReference type="Gene3D" id="1.10.260.40">
    <property type="entry name" value="lambda repressor-like DNA-binding domains"/>
    <property type="match status" value="1"/>
</dbReference>
<evidence type="ECO:0000256" key="1">
    <source>
        <dbReference type="SAM" id="MobiDB-lite"/>
    </source>
</evidence>
<dbReference type="InterPro" id="IPR041413">
    <property type="entry name" value="MLTR_LBD"/>
</dbReference>
<dbReference type="Pfam" id="PF13560">
    <property type="entry name" value="HTH_31"/>
    <property type="match status" value="1"/>
</dbReference>
<proteinExistence type="predicted"/>
<dbReference type="Pfam" id="PF17765">
    <property type="entry name" value="MLTR_LBD"/>
    <property type="match status" value="1"/>
</dbReference>
<dbReference type="PROSITE" id="PS50943">
    <property type="entry name" value="HTH_CROC1"/>
    <property type="match status" value="1"/>
</dbReference>
<feature type="compositionally biased region" description="Basic and acidic residues" evidence="1">
    <location>
        <begin position="10"/>
        <end position="24"/>
    </location>
</feature>
<evidence type="ECO:0000259" key="2">
    <source>
        <dbReference type="PROSITE" id="PS50943"/>
    </source>
</evidence>
<feature type="region of interest" description="Disordered" evidence="1">
    <location>
        <begin position="1"/>
        <end position="36"/>
    </location>
</feature>
<dbReference type="SUPFAM" id="SSF47413">
    <property type="entry name" value="lambda repressor-like DNA-binding domains"/>
    <property type="match status" value="1"/>
</dbReference>
<sequence>MTAEQTYARELGDFLRSRRERTTPEDLGLEPGPRRKVDGLRREEVAMLAGLSTDYYQRLEQGRNVRPSDAVLDSLADALELDEIERRHMLMLARATRQPAPPVRRRPERVPQSTARLLTHLGVPAVVLGRHLDVLAWNDLAAELLGDPAAYPPERRNFLTALFDEDGNRLRCADWETTALDYIGMLRAAVAADPDHPRAVAVVGELSIRSPEFRRLWARHDVRESVHGAKVIHHPRVGDIALEWDAYPLPGNPGPVMVVFTPQPGAADDQLRLLASLAGLDATPAPPARPGSAQTC</sequence>
<dbReference type="SMART" id="SM00530">
    <property type="entry name" value="HTH_XRE"/>
    <property type="match status" value="1"/>
</dbReference>
<dbReference type="PANTHER" id="PTHR35010">
    <property type="entry name" value="BLL4672 PROTEIN-RELATED"/>
    <property type="match status" value="1"/>
</dbReference>
<evidence type="ECO:0000313" key="4">
    <source>
        <dbReference type="Proteomes" id="UP001611580"/>
    </source>
</evidence>
<evidence type="ECO:0000313" key="3">
    <source>
        <dbReference type="EMBL" id="MFI2490278.1"/>
    </source>
</evidence>
<feature type="domain" description="HTH cro/C1-type" evidence="2">
    <location>
        <begin position="35"/>
        <end position="86"/>
    </location>
</feature>
<dbReference type="InterPro" id="IPR001387">
    <property type="entry name" value="Cro/C1-type_HTH"/>
</dbReference>
<dbReference type="InterPro" id="IPR010982">
    <property type="entry name" value="Lambda_DNA-bd_dom_sf"/>
</dbReference>
<accession>A0ABW7XSF3</accession>
<protein>
    <submittedName>
        <fullName evidence="3">Helix-turn-helix transcriptional regulator</fullName>
    </submittedName>
</protein>
<dbReference type="PANTHER" id="PTHR35010:SF2">
    <property type="entry name" value="BLL4672 PROTEIN"/>
    <property type="match status" value="1"/>
</dbReference>
<comment type="caution">
    <text evidence="3">The sequence shown here is derived from an EMBL/GenBank/DDBJ whole genome shotgun (WGS) entry which is preliminary data.</text>
</comment>
<keyword evidence="4" id="KW-1185">Reference proteome</keyword>
<organism evidence="3 4">
    <name type="scientific">Promicromonospora kroppenstedtii</name>
    <dbReference type="NCBI Taxonomy" id="440482"/>
    <lineage>
        <taxon>Bacteria</taxon>
        <taxon>Bacillati</taxon>
        <taxon>Actinomycetota</taxon>
        <taxon>Actinomycetes</taxon>
        <taxon>Micrococcales</taxon>
        <taxon>Promicromonosporaceae</taxon>
        <taxon>Promicromonospora</taxon>
    </lineage>
</organism>
<dbReference type="Gene3D" id="3.30.450.180">
    <property type="match status" value="1"/>
</dbReference>
<reference evidence="3 4" key="1">
    <citation type="submission" date="2024-10" db="EMBL/GenBank/DDBJ databases">
        <title>The Natural Products Discovery Center: Release of the First 8490 Sequenced Strains for Exploring Actinobacteria Biosynthetic Diversity.</title>
        <authorList>
            <person name="Kalkreuter E."/>
            <person name="Kautsar S.A."/>
            <person name="Yang D."/>
            <person name="Bader C.D."/>
            <person name="Teijaro C.N."/>
            <person name="Fluegel L."/>
            <person name="Davis C.M."/>
            <person name="Simpson J.R."/>
            <person name="Lauterbach L."/>
            <person name="Steele A.D."/>
            <person name="Gui C."/>
            <person name="Meng S."/>
            <person name="Li G."/>
            <person name="Viehrig K."/>
            <person name="Ye F."/>
            <person name="Su P."/>
            <person name="Kiefer A.F."/>
            <person name="Nichols A."/>
            <person name="Cepeda A.J."/>
            <person name="Yan W."/>
            <person name="Fan B."/>
            <person name="Jiang Y."/>
            <person name="Adhikari A."/>
            <person name="Zheng C.-J."/>
            <person name="Schuster L."/>
            <person name="Cowan T.M."/>
            <person name="Smanski M.J."/>
            <person name="Chevrette M.G."/>
            <person name="De Carvalho L.P.S."/>
            <person name="Shen B."/>
        </authorList>
    </citation>
    <scope>NUCLEOTIDE SEQUENCE [LARGE SCALE GENOMIC DNA]</scope>
    <source>
        <strain evidence="3 4">NPDC019481</strain>
    </source>
</reference>
<gene>
    <name evidence="3" type="ORF">ACH47X_25425</name>
</gene>
<dbReference type="RefSeq" id="WP_397408020.1">
    <property type="nucleotide sequence ID" value="NZ_JBIRYI010000023.1"/>
</dbReference>